<dbReference type="OrthoDB" id="9765517at2"/>
<evidence type="ECO:0000313" key="8">
    <source>
        <dbReference type="Proteomes" id="UP000076586"/>
    </source>
</evidence>
<dbReference type="Gene3D" id="3.30.1490.330">
    <property type="match status" value="1"/>
</dbReference>
<evidence type="ECO:0000256" key="1">
    <source>
        <dbReference type="ARBA" id="ARBA00022598"/>
    </source>
</evidence>
<keyword evidence="2" id="KW-0479">Metal-binding</keyword>
<keyword evidence="1" id="KW-0436">Ligase</keyword>
<evidence type="ECO:0000256" key="5">
    <source>
        <dbReference type="ARBA" id="ARBA00022842"/>
    </source>
</evidence>
<dbReference type="InterPro" id="IPR005494">
    <property type="entry name" value="GSPS_pre-ATP-grasp-like_dom"/>
</dbReference>
<keyword evidence="3" id="KW-0547">Nucleotide-binding</keyword>
<dbReference type="SUPFAM" id="SSF52440">
    <property type="entry name" value="PreATP-grasp domain"/>
    <property type="match status" value="1"/>
</dbReference>
<dbReference type="SUPFAM" id="SSF56059">
    <property type="entry name" value="Glutathione synthetase ATP-binding domain-like"/>
    <property type="match status" value="1"/>
</dbReference>
<dbReference type="STRING" id="681398.PJIAN_420"/>
<reference evidence="8" key="1">
    <citation type="submission" date="2016-04" db="EMBL/GenBank/DDBJ databases">
        <title>Draft genome sequence of Paludibacter jiangxiensis strain NM7.</title>
        <authorList>
            <person name="Qiu Y."/>
            <person name="Matsuura N."/>
            <person name="Ohashi A."/>
            <person name="Tourlousse M.D."/>
            <person name="Sekiguchi Y."/>
        </authorList>
    </citation>
    <scope>NUCLEOTIDE SEQUENCE [LARGE SCALE GENOMIC DNA]</scope>
    <source>
        <strain evidence="8">NM7</strain>
    </source>
</reference>
<dbReference type="EMBL" id="BDCR01000004">
    <property type="protein sequence ID" value="GAT63483.1"/>
    <property type="molecule type" value="Genomic_DNA"/>
</dbReference>
<dbReference type="GO" id="GO:0005524">
    <property type="term" value="F:ATP binding"/>
    <property type="evidence" value="ECO:0007669"/>
    <property type="project" value="UniProtKB-KW"/>
</dbReference>
<evidence type="ECO:0000256" key="4">
    <source>
        <dbReference type="ARBA" id="ARBA00022840"/>
    </source>
</evidence>
<evidence type="ECO:0000259" key="6">
    <source>
        <dbReference type="Pfam" id="PF03738"/>
    </source>
</evidence>
<dbReference type="RefSeq" id="WP_068704758.1">
    <property type="nucleotide sequence ID" value="NZ_BDCR01000004.1"/>
</dbReference>
<evidence type="ECO:0000313" key="7">
    <source>
        <dbReference type="EMBL" id="GAT63483.1"/>
    </source>
</evidence>
<accession>A0A171ABJ1</accession>
<reference evidence="8" key="2">
    <citation type="journal article" date="2017" name="Genome Announc.">
        <title>Draft genome sequence of Paludibacter jiangxiensis NM7(T), a propionate-producing fermentative bacterium.</title>
        <authorList>
            <person name="Qiu Y.-L."/>
            <person name="Tourlousse D.M."/>
            <person name="Matsuura N."/>
            <person name="Ohashi A."/>
            <person name="Sekiguchi Y."/>
        </authorList>
    </citation>
    <scope>NUCLEOTIDE SEQUENCE [LARGE SCALE GENOMIC DNA]</scope>
    <source>
        <strain evidence="8">NM7</strain>
    </source>
</reference>
<keyword evidence="8" id="KW-1185">Reference proteome</keyword>
<protein>
    <submittedName>
        <fullName evidence="7">Glutathionylspermidine synthase</fullName>
    </submittedName>
</protein>
<evidence type="ECO:0000256" key="2">
    <source>
        <dbReference type="ARBA" id="ARBA00022723"/>
    </source>
</evidence>
<proteinExistence type="predicted"/>
<dbReference type="InterPro" id="IPR016185">
    <property type="entry name" value="PreATP-grasp_dom_sf"/>
</dbReference>
<comment type="caution">
    <text evidence="7">The sequence shown here is derived from an EMBL/GenBank/DDBJ whole genome shotgun (WGS) entry which is preliminary data.</text>
</comment>
<dbReference type="GO" id="GO:0016874">
    <property type="term" value="F:ligase activity"/>
    <property type="evidence" value="ECO:0007669"/>
    <property type="project" value="UniProtKB-KW"/>
</dbReference>
<sequence>MERINCPVRNDWKKRVEELGFGFHTIDGTYWDESAYYQFSMREVNELEAATVELFDRCLDAVQYVIDHKLYDLFKIDQRFVPLIESSWNEDAPSIYGRFDLVYDGRHAPKMLEFNADTPTSLFEGGVVQWYWLEDVKPGTDQFNSIHEKLVGYWKTLIPYLNEGKLHFSCLKDNLEDLTTVEYLRDCAIQAGIDTEFVYLEDIGWNQYSLTFVDLQEQNITNLFKLYPWEWLIREAFADNLLIAPERTVWIEPAWKMILSNKAILPVLWQLFPNHPNLLEAYFDNSKMAFDYVKKPFFSREGENVTIVRNGKTIAQTAGLYGSEGYIYQKYCELPNFKLNYPVIGSWVIGCEPAGMGIRETNTLITDNLSRFIPHIIN</sequence>
<feature type="domain" description="Glutathionylspermidine synthase pre-ATP-grasp-like" evidence="6">
    <location>
        <begin position="12"/>
        <end position="377"/>
    </location>
</feature>
<keyword evidence="4" id="KW-0067">ATP-binding</keyword>
<gene>
    <name evidence="7" type="ORF">PJIAN_420</name>
</gene>
<dbReference type="Proteomes" id="UP000076586">
    <property type="component" value="Unassembled WGS sequence"/>
</dbReference>
<organism evidence="7 8">
    <name type="scientific">Paludibacter jiangxiensis</name>
    <dbReference type="NCBI Taxonomy" id="681398"/>
    <lineage>
        <taxon>Bacteria</taxon>
        <taxon>Pseudomonadati</taxon>
        <taxon>Bacteroidota</taxon>
        <taxon>Bacteroidia</taxon>
        <taxon>Bacteroidales</taxon>
        <taxon>Paludibacteraceae</taxon>
        <taxon>Paludibacter</taxon>
    </lineage>
</organism>
<keyword evidence="5" id="KW-0460">Magnesium</keyword>
<dbReference type="Pfam" id="PF03738">
    <property type="entry name" value="GSP_synth"/>
    <property type="match status" value="1"/>
</dbReference>
<dbReference type="AlphaFoldDB" id="A0A171ABJ1"/>
<name>A0A171ABJ1_9BACT</name>
<evidence type="ECO:0000256" key="3">
    <source>
        <dbReference type="ARBA" id="ARBA00022741"/>
    </source>
</evidence>
<dbReference type="GO" id="GO:0046872">
    <property type="term" value="F:metal ion binding"/>
    <property type="evidence" value="ECO:0007669"/>
    <property type="project" value="UniProtKB-KW"/>
</dbReference>